<dbReference type="STRING" id="5627.A0A1C7MFD2"/>
<evidence type="ECO:0000256" key="16">
    <source>
        <dbReference type="ARBA" id="ARBA00029893"/>
    </source>
</evidence>
<keyword evidence="13 21" id="KW-0472">Membrane</keyword>
<dbReference type="UniPathway" id="UPA00557">
    <property type="reaction ID" value="UER00614"/>
</dbReference>
<dbReference type="EMBL" id="LUGG01000004">
    <property type="protein sequence ID" value="OBZ75076.1"/>
    <property type="molecule type" value="Genomic_DNA"/>
</dbReference>
<dbReference type="Pfam" id="PF01148">
    <property type="entry name" value="CTP_transf_1"/>
    <property type="match status" value="1"/>
</dbReference>
<evidence type="ECO:0000256" key="2">
    <source>
        <dbReference type="ARBA" id="ARBA00004141"/>
    </source>
</evidence>
<evidence type="ECO:0000256" key="12">
    <source>
        <dbReference type="ARBA" id="ARBA00023098"/>
    </source>
</evidence>
<name>A0A1C7MFD2_GRIFR</name>
<evidence type="ECO:0000313" key="23">
    <source>
        <dbReference type="Proteomes" id="UP000092993"/>
    </source>
</evidence>
<dbReference type="PANTHER" id="PTHR13773:SF8">
    <property type="entry name" value="PHOSPHATIDATE CYTIDYLYLTRANSFERASE, PHOTORECEPTOR-SPECIFIC"/>
    <property type="match status" value="1"/>
</dbReference>
<evidence type="ECO:0000256" key="9">
    <source>
        <dbReference type="ARBA" id="ARBA00022692"/>
    </source>
</evidence>
<feature type="region of interest" description="Disordered" evidence="20">
    <location>
        <begin position="752"/>
        <end position="865"/>
    </location>
</feature>
<keyword evidence="8 22" id="KW-0808">Transferase</keyword>
<evidence type="ECO:0000256" key="18">
    <source>
        <dbReference type="ARBA" id="ARBA00033406"/>
    </source>
</evidence>
<dbReference type="GO" id="GO:0005789">
    <property type="term" value="C:endoplasmic reticulum membrane"/>
    <property type="evidence" value="ECO:0007669"/>
    <property type="project" value="TreeGrafter"/>
</dbReference>
<evidence type="ECO:0000256" key="19">
    <source>
        <dbReference type="SAM" id="Coils"/>
    </source>
</evidence>
<feature type="transmembrane region" description="Helical" evidence="21">
    <location>
        <begin position="342"/>
        <end position="363"/>
    </location>
</feature>
<dbReference type="Pfam" id="PF10253">
    <property type="entry name" value="PRCC"/>
    <property type="match status" value="1"/>
</dbReference>
<keyword evidence="7" id="KW-0444">Lipid biosynthesis</keyword>
<evidence type="ECO:0000256" key="4">
    <source>
        <dbReference type="ARBA" id="ARBA00005189"/>
    </source>
</evidence>
<evidence type="ECO:0000256" key="10">
    <source>
        <dbReference type="ARBA" id="ARBA00022695"/>
    </source>
</evidence>
<keyword evidence="9 21" id="KW-0812">Transmembrane</keyword>
<evidence type="ECO:0000256" key="17">
    <source>
        <dbReference type="ARBA" id="ARBA00032396"/>
    </source>
</evidence>
<evidence type="ECO:0000256" key="20">
    <source>
        <dbReference type="SAM" id="MobiDB-lite"/>
    </source>
</evidence>
<feature type="transmembrane region" description="Helical" evidence="21">
    <location>
        <begin position="316"/>
        <end position="333"/>
    </location>
</feature>
<accession>A0A1C7MFD2</accession>
<evidence type="ECO:0000256" key="13">
    <source>
        <dbReference type="ARBA" id="ARBA00023136"/>
    </source>
</evidence>
<keyword evidence="14" id="KW-0594">Phospholipid biosynthesis</keyword>
<keyword evidence="12" id="KW-0443">Lipid metabolism</keyword>
<comment type="pathway">
    <text evidence="3">Phospholipid metabolism; CDP-diacylglycerol biosynthesis; CDP-diacylglycerol from sn-glycerol 3-phosphate: step 3/3.</text>
</comment>
<keyword evidence="15" id="KW-1208">Phospholipid metabolism</keyword>
<feature type="compositionally biased region" description="Low complexity" evidence="20">
    <location>
        <begin position="795"/>
        <end position="806"/>
    </location>
</feature>
<evidence type="ECO:0000256" key="7">
    <source>
        <dbReference type="ARBA" id="ARBA00022516"/>
    </source>
</evidence>
<organism evidence="22 23">
    <name type="scientific">Grifola frondosa</name>
    <name type="common">Maitake</name>
    <name type="synonym">Polyporus frondosus</name>
    <dbReference type="NCBI Taxonomy" id="5627"/>
    <lineage>
        <taxon>Eukaryota</taxon>
        <taxon>Fungi</taxon>
        <taxon>Dikarya</taxon>
        <taxon>Basidiomycota</taxon>
        <taxon>Agaricomycotina</taxon>
        <taxon>Agaricomycetes</taxon>
        <taxon>Polyporales</taxon>
        <taxon>Grifolaceae</taxon>
        <taxon>Grifola</taxon>
    </lineage>
</organism>
<proteinExistence type="inferred from homology"/>
<comment type="caution">
    <text evidence="22">The sequence shown here is derived from an EMBL/GenBank/DDBJ whole genome shotgun (WGS) entry which is preliminary data.</text>
</comment>
<dbReference type="Proteomes" id="UP000092993">
    <property type="component" value="Unassembled WGS sequence"/>
</dbReference>
<dbReference type="InterPro" id="IPR018800">
    <property type="entry name" value="PRCC"/>
</dbReference>
<feature type="compositionally biased region" description="Low complexity" evidence="20">
    <location>
        <begin position="892"/>
        <end position="903"/>
    </location>
</feature>
<feature type="compositionally biased region" description="Low complexity" evidence="20">
    <location>
        <begin position="76"/>
        <end position="86"/>
    </location>
</feature>
<feature type="transmembrane region" description="Helical" evidence="21">
    <location>
        <begin position="411"/>
        <end position="430"/>
    </location>
</feature>
<evidence type="ECO:0000256" key="15">
    <source>
        <dbReference type="ARBA" id="ARBA00023264"/>
    </source>
</evidence>
<evidence type="ECO:0000313" key="22">
    <source>
        <dbReference type="EMBL" id="OBZ75076.1"/>
    </source>
</evidence>
<evidence type="ECO:0000256" key="6">
    <source>
        <dbReference type="ARBA" id="ARBA00012487"/>
    </source>
</evidence>
<evidence type="ECO:0000256" key="11">
    <source>
        <dbReference type="ARBA" id="ARBA00022989"/>
    </source>
</evidence>
<feature type="compositionally biased region" description="Low complexity" evidence="20">
    <location>
        <begin position="39"/>
        <end position="52"/>
    </location>
</feature>
<comment type="catalytic activity">
    <reaction evidence="1">
        <text>a 1,2-diacyl-sn-glycero-3-phosphate + CTP + H(+) = a CDP-1,2-diacyl-sn-glycerol + diphosphate</text>
        <dbReference type="Rhea" id="RHEA:16229"/>
        <dbReference type="ChEBI" id="CHEBI:15378"/>
        <dbReference type="ChEBI" id="CHEBI:33019"/>
        <dbReference type="ChEBI" id="CHEBI:37563"/>
        <dbReference type="ChEBI" id="CHEBI:58332"/>
        <dbReference type="ChEBI" id="CHEBI:58608"/>
        <dbReference type="EC" id="2.7.7.41"/>
    </reaction>
</comment>
<evidence type="ECO:0000256" key="8">
    <source>
        <dbReference type="ARBA" id="ARBA00022679"/>
    </source>
</evidence>
<feature type="compositionally biased region" description="Acidic residues" evidence="20">
    <location>
        <begin position="24"/>
        <end position="33"/>
    </location>
</feature>
<keyword evidence="11 21" id="KW-1133">Transmembrane helix</keyword>
<keyword evidence="10 22" id="KW-0548">Nucleotidyltransferase</keyword>
<feature type="transmembrane region" description="Helical" evidence="21">
    <location>
        <begin position="369"/>
        <end position="390"/>
    </location>
</feature>
<evidence type="ECO:0000256" key="5">
    <source>
        <dbReference type="ARBA" id="ARBA00010185"/>
    </source>
</evidence>
<dbReference type="InterPro" id="IPR016720">
    <property type="entry name" value="PC_Trfase_euk"/>
</dbReference>
<protein>
    <recommendedName>
        <fullName evidence="6">phosphatidate cytidylyltransferase</fullName>
        <ecNumber evidence="6">2.7.7.41</ecNumber>
    </recommendedName>
    <alternativeName>
        <fullName evidence="16">CDP-diacylglycerol synthase</fullName>
    </alternativeName>
    <alternativeName>
        <fullName evidence="17">CDP-diglyceride pyrophosphorylase</fullName>
    </alternativeName>
    <alternativeName>
        <fullName evidence="18">CDP-diglyceride synthase</fullName>
    </alternativeName>
</protein>
<dbReference type="OrthoDB" id="10260889at2759"/>
<feature type="transmembrane region" description="Helical" evidence="21">
    <location>
        <begin position="276"/>
        <end position="296"/>
    </location>
</feature>
<dbReference type="PANTHER" id="PTHR13773">
    <property type="entry name" value="PHOSPHATIDATE CYTIDYLYLTRANSFERASE"/>
    <property type="match status" value="1"/>
</dbReference>
<dbReference type="GO" id="GO:0004605">
    <property type="term" value="F:phosphatidate cytidylyltransferase activity"/>
    <property type="evidence" value="ECO:0007669"/>
    <property type="project" value="UniProtKB-EC"/>
</dbReference>
<gene>
    <name evidence="22" type="ORF">A0H81_04261</name>
</gene>
<feature type="region of interest" description="Disordered" evidence="20">
    <location>
        <begin position="458"/>
        <end position="490"/>
    </location>
</feature>
<feature type="region of interest" description="Disordered" evidence="20">
    <location>
        <begin position="24"/>
        <end position="178"/>
    </location>
</feature>
<feature type="region of interest" description="Disordered" evidence="20">
    <location>
        <begin position="886"/>
        <end position="921"/>
    </location>
</feature>
<comment type="subcellular location">
    <subcellularLocation>
        <location evidence="2">Membrane</location>
        <topology evidence="2">Multi-pass membrane protein</topology>
    </subcellularLocation>
</comment>
<dbReference type="AlphaFoldDB" id="A0A1C7MFD2"/>
<evidence type="ECO:0000256" key="14">
    <source>
        <dbReference type="ARBA" id="ARBA00023209"/>
    </source>
</evidence>
<feature type="compositionally biased region" description="Low complexity" evidence="20">
    <location>
        <begin position="772"/>
        <end position="788"/>
    </location>
</feature>
<reference evidence="22 23" key="1">
    <citation type="submission" date="2016-03" db="EMBL/GenBank/DDBJ databases">
        <title>Whole genome sequencing of Grifola frondosa 9006-11.</title>
        <authorList>
            <person name="Min B."/>
            <person name="Park H."/>
            <person name="Kim J.-G."/>
            <person name="Cho H."/>
            <person name="Oh Y.-L."/>
            <person name="Kong W.-S."/>
            <person name="Choi I.-G."/>
        </authorList>
    </citation>
    <scope>NUCLEOTIDE SEQUENCE [LARGE SCALE GENOMIC DNA]</scope>
    <source>
        <strain evidence="22 23">9006-11</strain>
    </source>
</reference>
<comment type="similarity">
    <text evidence="5">Belongs to the CDS family.</text>
</comment>
<comment type="pathway">
    <text evidence="4">Lipid metabolism.</text>
</comment>
<dbReference type="EC" id="2.7.7.41" evidence="6"/>
<evidence type="ECO:0000256" key="1">
    <source>
        <dbReference type="ARBA" id="ARBA00001698"/>
    </source>
</evidence>
<evidence type="ECO:0000256" key="21">
    <source>
        <dbReference type="SAM" id="Phobius"/>
    </source>
</evidence>
<feature type="transmembrane region" description="Helical" evidence="21">
    <location>
        <begin position="210"/>
        <end position="230"/>
    </location>
</feature>
<feature type="coiled-coil region" evidence="19">
    <location>
        <begin position="1133"/>
        <end position="1167"/>
    </location>
</feature>
<keyword evidence="19" id="KW-0175">Coiled coil</keyword>
<evidence type="ECO:0000256" key="3">
    <source>
        <dbReference type="ARBA" id="ARBA00005119"/>
    </source>
</evidence>
<sequence>MSATPTTRPSWVSKTTFEALGVDLGDESEEEMLEPISPPESSSESSQKPSKSAIKKAKAAARAEKRLQQKAERAAVRAAAQAAHKQTSIDDERSQPLEASTEFLQPKLDAKEDTKVPSMEEPSQDSIPKSGFAYPIPDTGAVTPRAQLSPQPPVSHASPTPPNTKLLVPNGNSSPTEALRPHAADIENSPENLKQVDARTAEEVKKRRSFLTRTLWTFIMIGGFITLLLMGHAYMVVLVLLCQTLVYREVTALFSLKRKDSGETGSRGRDPWSKTLNWYFFAVTNYFLYGESIIYYFKHVVFSNAQLTMFATNHRFVSFTLYTIGFMGFVMSLKRGYLKQQFGLFCWVHMTLLLIVVSSHFIVNNILEGMIWFWVPASLVICNDVFAYIWGITLGRTPLIKLSPKKTVEGFVGAFFSTIVFGILWGTYFMRFDYMICPMRDLGVSAFSGQLHCTPNPVSGARSRQSHTRRTSSISSSCPALRRWSRPSGASSRLGLSVRLISRTSATASLDTGGMTDRMDCQFLMGVFTYVYYSSLIREHHVTVGSVLQTIVSGLTVSEQLELMSISRGIWRDRGLPSTFEAVRRIVSPAPDTGSKVWIREAWNMENVLHIEWLQVMLSYITSSSMDHGGRKPGLAYDIVAHCALFLGLALVADASSLHETACRGTTNHNLPYRSLKTSVKSSCTCRHLESHIMQPSEVFHSHKDDPCNQYGPAMHLGTDDGEKAAIISRCGKTIDAPASISIMLGVEGYGSDSDNDEETLPAVVAPPKPTPSLAAKLPAPSKKSAFSLPPPSSVPASASTSTSAPGKGLSLPPPKTKKVPKKISIGLPALSREEPDEDDERPAAKRPRLEPGAGSSALLSMLPAPKNKVPVKAVPERVLGAGRGPGLVFNTSSRSSRTTTVEVAEEAEDEGPSAHLGPPSSSILEEVFEVSEKKEAIAFLPPSLVKGKANVSVEETHRPSTIIRPTVSSAPAVDFFSLASTSSTPGPPKSTAPQVTTAPSLPLLPGIFSAPTVDDFVPPEPTPQDPYPGYYLLPSGAWAAYDTDYYKKFYDRWKREYDAHVRALEKGAVKGFEGVEREGAAEVDALKVMEKAKREIQEREEKKALTTGGAEVPLAPKMNIKGAALGGRARTRHQLASLLTEAYQNREALEEQIAQGRRNRKEAGNKYGF</sequence>
<dbReference type="GO" id="GO:0016024">
    <property type="term" value="P:CDP-diacylglycerol biosynthetic process"/>
    <property type="evidence" value="ECO:0007669"/>
    <property type="project" value="UniProtKB-UniPathway"/>
</dbReference>
<feature type="compositionally biased region" description="Basic and acidic residues" evidence="20">
    <location>
        <begin position="61"/>
        <end position="75"/>
    </location>
</feature>
<keyword evidence="23" id="KW-1185">Reference proteome</keyword>